<organism evidence="1 2">
    <name type="scientific">Novosphingobium colocasiae</name>
    <dbReference type="NCBI Taxonomy" id="1256513"/>
    <lineage>
        <taxon>Bacteria</taxon>
        <taxon>Pseudomonadati</taxon>
        <taxon>Pseudomonadota</taxon>
        <taxon>Alphaproteobacteria</taxon>
        <taxon>Sphingomonadales</taxon>
        <taxon>Sphingomonadaceae</taxon>
        <taxon>Novosphingobium</taxon>
    </lineage>
</organism>
<dbReference type="Proteomes" id="UP000648075">
    <property type="component" value="Unassembled WGS sequence"/>
</dbReference>
<protein>
    <recommendedName>
        <fullName evidence="3">AbiEi antitoxin C-terminal domain-containing protein</fullName>
    </recommendedName>
</protein>
<dbReference type="EMBL" id="BMZA01000005">
    <property type="protein sequence ID" value="GGZ04156.1"/>
    <property type="molecule type" value="Genomic_DNA"/>
</dbReference>
<evidence type="ECO:0008006" key="3">
    <source>
        <dbReference type="Google" id="ProtNLM"/>
    </source>
</evidence>
<dbReference type="AlphaFoldDB" id="A0A918PF38"/>
<reference evidence="1" key="1">
    <citation type="journal article" date="2014" name="Int. J. Syst. Evol. Microbiol.">
        <title>Complete genome sequence of Corynebacterium casei LMG S-19264T (=DSM 44701T), isolated from a smear-ripened cheese.</title>
        <authorList>
            <consortium name="US DOE Joint Genome Institute (JGI-PGF)"/>
            <person name="Walter F."/>
            <person name="Albersmeier A."/>
            <person name="Kalinowski J."/>
            <person name="Ruckert C."/>
        </authorList>
    </citation>
    <scope>NUCLEOTIDE SEQUENCE</scope>
    <source>
        <strain evidence="1">KCTC 32255</strain>
    </source>
</reference>
<sequence length="301" mass="34074">MEFITVPIYFSQAIARMLADADLPLVTEYQLYHRVRPLLATGQYSGERILRLPAYWSQPQHRAMIRTLEKRRVLAPDEDFKAGVWRVVQAAIAPTAEEAICLVDPFAYISHLSAMQRYGVTDRSPEALHVTTPARTLWTHMRDVQMAEDYEDEPAQSLLPQLSRIGIREQVRRRRVIIHESKHPAEPAPIAGSVSRIATIGRVFVDMLDQPLLCGGIRHVLDCYDRHAAQWLDEIVAAVDTTDSPIVKVRAGYILDEMLGLLHPDINGWTRCAQRGGSRKLDSQAPYGQVFSEKWMIALNA</sequence>
<evidence type="ECO:0000313" key="2">
    <source>
        <dbReference type="Proteomes" id="UP000648075"/>
    </source>
</evidence>
<comment type="caution">
    <text evidence="1">The sequence shown here is derived from an EMBL/GenBank/DDBJ whole genome shotgun (WGS) entry which is preliminary data.</text>
</comment>
<name>A0A918PF38_9SPHN</name>
<keyword evidence="2" id="KW-1185">Reference proteome</keyword>
<accession>A0A918PF38</accession>
<evidence type="ECO:0000313" key="1">
    <source>
        <dbReference type="EMBL" id="GGZ04156.1"/>
    </source>
</evidence>
<proteinExistence type="predicted"/>
<reference evidence="1" key="2">
    <citation type="submission" date="2020-09" db="EMBL/GenBank/DDBJ databases">
        <authorList>
            <person name="Sun Q."/>
            <person name="Kim S."/>
        </authorList>
    </citation>
    <scope>NUCLEOTIDE SEQUENCE</scope>
    <source>
        <strain evidence="1">KCTC 32255</strain>
    </source>
</reference>
<gene>
    <name evidence="1" type="ORF">GCM10011614_18940</name>
</gene>